<evidence type="ECO:0000256" key="7">
    <source>
        <dbReference type="ARBA" id="ARBA00071505"/>
    </source>
</evidence>
<dbReference type="PANTHER" id="PTHR11051:SF8">
    <property type="entry name" value="PROTEIN-GLUCOSYLGALACTOSYLHYDROXYLYSINE GLUCOSIDASE"/>
    <property type="match status" value="1"/>
</dbReference>
<accession>A0AAW2Z680</accession>
<evidence type="ECO:0000256" key="8">
    <source>
        <dbReference type="ARBA" id="ARBA00079982"/>
    </source>
</evidence>
<gene>
    <name evidence="12" type="ORF">AKO1_004758</name>
</gene>
<comment type="similarity">
    <text evidence="1">Belongs to the glycosyl hydrolase 65 family.</text>
</comment>
<dbReference type="Proteomes" id="UP001431209">
    <property type="component" value="Unassembled WGS sequence"/>
</dbReference>
<sequence length="708" mass="80105">MKQLHSAIYCLLLILFTYSTFCDLVPEEWKSKIDNADMLFSEKEPDSAIHTYVGNGYLATKISSDTIYISGVYNGPATSTDNPSHRARIPSYINWVVKDCETIATALDVKSAEYIRRCEVKGKDLVIEQRWYANRRHRSLLTHVVQVIKNDHNIDYCLSLNSGPESNDFDILSTNSSSTYKSFLMSTKTQELPGYKKVTVAGVYDTIDEPCTKLNKRVMHVVLMTDMEGIPASSLQEKSIQLHETLAPQNEDALHQHHTSEWDSIWESGLDIEGDINTARVLNSSQYYILSSIRSDWSFSLTPGGLASNAYNGHVFWDAETWMYPTLLMLHPSISRTIIQYREERIDEAKNKAKSYGLNYKGIMFPWESAFTGAETCPTSASTGLYEIHITGDVLYSIQQFYDVVGSDNIPKKTLSDWLTVAKGICDFWVSRATKRPGDNDQYDLKDVTCPDEYADKVSNSYYTNVVAKMSFDFTKRLGRDLKANLTLQIEEWSKVIDHLYLPTKDGISLEYESYAIGRRVKQGDIVLLGYPLGYAYPDASTRRKDLEYYESVTDEGGPAMTWGMYAIGWLEVQGKSDTQKSHDLFLRSFKNAQKPYYVWTETPTGGAINFITAAGAMLQTFLNGYGGLRITRDQLVFNPVVVMNAKGCCFRNVHYRTSRFSVCYNEQQVTVTAKSGNLVVTGLDGTRHELKGGDALKIKREKFYVSI</sequence>
<evidence type="ECO:0000259" key="11">
    <source>
        <dbReference type="Pfam" id="PF03633"/>
    </source>
</evidence>
<dbReference type="InterPro" id="IPR005194">
    <property type="entry name" value="Glyco_hydro_65_C"/>
</dbReference>
<keyword evidence="3" id="KW-0326">Glycosidase</keyword>
<evidence type="ECO:0000256" key="4">
    <source>
        <dbReference type="ARBA" id="ARBA00051415"/>
    </source>
</evidence>
<keyword evidence="9" id="KW-0732">Signal</keyword>
<dbReference type="GO" id="GO:0047402">
    <property type="term" value="F:protein-glucosylgalactosylhydroxylysine glucosidase activity"/>
    <property type="evidence" value="ECO:0007669"/>
    <property type="project" value="UniProtKB-EC"/>
</dbReference>
<feature type="domain" description="Glycoside hydrolase family 65 C-terminal" evidence="11">
    <location>
        <begin position="629"/>
        <end position="681"/>
    </location>
</feature>
<evidence type="ECO:0000259" key="10">
    <source>
        <dbReference type="Pfam" id="PF03632"/>
    </source>
</evidence>
<dbReference type="Gene3D" id="2.60.420.10">
    <property type="entry name" value="Maltose phosphorylase, domain 3"/>
    <property type="match status" value="1"/>
</dbReference>
<comment type="function">
    <text evidence="5">Catalyzes the hydrolysis of glucose from the disaccharide unit linked to hydroxylysine residues of collagen and collagen-like proteins.</text>
</comment>
<dbReference type="InterPro" id="IPR005195">
    <property type="entry name" value="Glyco_hydro_65_M"/>
</dbReference>
<feature type="domain" description="Glycoside hydrolase family 65 central catalytic" evidence="10">
    <location>
        <begin position="295"/>
        <end position="516"/>
    </location>
</feature>
<dbReference type="FunFam" id="1.50.10.10:FF:000023">
    <property type="entry name" value="Protein-glucosylgalactosylhydroxylysine glucosidase"/>
    <property type="match status" value="1"/>
</dbReference>
<organism evidence="12 13">
    <name type="scientific">Acrasis kona</name>
    <dbReference type="NCBI Taxonomy" id="1008807"/>
    <lineage>
        <taxon>Eukaryota</taxon>
        <taxon>Discoba</taxon>
        <taxon>Heterolobosea</taxon>
        <taxon>Tetramitia</taxon>
        <taxon>Eutetramitia</taxon>
        <taxon>Acrasidae</taxon>
        <taxon>Acrasis</taxon>
    </lineage>
</organism>
<dbReference type="EMBL" id="JAOPGA020001028">
    <property type="protein sequence ID" value="KAL0484176.1"/>
    <property type="molecule type" value="Genomic_DNA"/>
</dbReference>
<protein>
    <recommendedName>
        <fullName evidence="7">Protein-glucosylgalactosylhydroxylysine glucosidase</fullName>
        <ecNumber evidence="6">3.2.1.107</ecNumber>
    </recommendedName>
    <alternativeName>
        <fullName evidence="8">Acid trehalase-like protein 1</fullName>
    </alternativeName>
</protein>
<keyword evidence="2" id="KW-0378">Hydrolase</keyword>
<dbReference type="SUPFAM" id="SSF48208">
    <property type="entry name" value="Six-hairpin glycosidases"/>
    <property type="match status" value="1"/>
</dbReference>
<comment type="caution">
    <text evidence="12">The sequence shown here is derived from an EMBL/GenBank/DDBJ whole genome shotgun (WGS) entry which is preliminary data.</text>
</comment>
<evidence type="ECO:0000313" key="13">
    <source>
        <dbReference type="Proteomes" id="UP001431209"/>
    </source>
</evidence>
<evidence type="ECO:0000256" key="2">
    <source>
        <dbReference type="ARBA" id="ARBA00022801"/>
    </source>
</evidence>
<name>A0AAW2Z680_9EUKA</name>
<dbReference type="Gene3D" id="1.50.10.10">
    <property type="match status" value="1"/>
</dbReference>
<dbReference type="Pfam" id="PF03632">
    <property type="entry name" value="Glyco_hydro_65m"/>
    <property type="match status" value="1"/>
</dbReference>
<dbReference type="EC" id="3.2.1.107" evidence="6"/>
<feature type="signal peptide" evidence="9">
    <location>
        <begin position="1"/>
        <end position="22"/>
    </location>
</feature>
<evidence type="ECO:0000256" key="1">
    <source>
        <dbReference type="ARBA" id="ARBA00006768"/>
    </source>
</evidence>
<evidence type="ECO:0000256" key="3">
    <source>
        <dbReference type="ARBA" id="ARBA00023295"/>
    </source>
</evidence>
<evidence type="ECO:0000256" key="9">
    <source>
        <dbReference type="SAM" id="SignalP"/>
    </source>
</evidence>
<evidence type="ECO:0000313" key="12">
    <source>
        <dbReference type="EMBL" id="KAL0484176.1"/>
    </source>
</evidence>
<evidence type="ECO:0000256" key="6">
    <source>
        <dbReference type="ARBA" id="ARBA00066430"/>
    </source>
</evidence>
<reference evidence="12 13" key="1">
    <citation type="submission" date="2024-03" db="EMBL/GenBank/DDBJ databases">
        <title>The Acrasis kona genome and developmental transcriptomes reveal deep origins of eukaryotic multicellular pathways.</title>
        <authorList>
            <person name="Sheikh S."/>
            <person name="Fu C.-J."/>
            <person name="Brown M.W."/>
            <person name="Baldauf S.L."/>
        </authorList>
    </citation>
    <scope>NUCLEOTIDE SEQUENCE [LARGE SCALE GENOMIC DNA]</scope>
    <source>
        <strain evidence="12 13">ATCC MYA-3509</strain>
    </source>
</reference>
<comment type="catalytic activity">
    <reaction evidence="4">
        <text>(5R)-5-O-[alpha-D-glucosyl-(1-&gt;2)-beta-D-galactosyl]-5-hydroxy-L-lysyl-[collagen] + H2O = (5R)-5-O-(beta-D-galactosyl)-5-hydroxy-L-lysyl-[collagen] + D-glucose</text>
        <dbReference type="Rhea" id="RHEA:11068"/>
        <dbReference type="Rhea" id="RHEA-COMP:12753"/>
        <dbReference type="Rhea" id="RHEA-COMP:12754"/>
        <dbReference type="ChEBI" id="CHEBI:4167"/>
        <dbReference type="ChEBI" id="CHEBI:15377"/>
        <dbReference type="ChEBI" id="CHEBI:133443"/>
        <dbReference type="ChEBI" id="CHEBI:133452"/>
        <dbReference type="EC" id="3.2.1.107"/>
    </reaction>
</comment>
<keyword evidence="13" id="KW-1185">Reference proteome</keyword>
<dbReference type="AlphaFoldDB" id="A0AAW2Z680"/>
<proteinExistence type="inferred from homology"/>
<dbReference type="InterPro" id="IPR012341">
    <property type="entry name" value="6hp_glycosidase-like_sf"/>
</dbReference>
<evidence type="ECO:0000256" key="5">
    <source>
        <dbReference type="ARBA" id="ARBA00053339"/>
    </source>
</evidence>
<dbReference type="PANTHER" id="PTHR11051">
    <property type="entry name" value="GLYCOSYL HYDROLASE-RELATED"/>
    <property type="match status" value="1"/>
</dbReference>
<dbReference type="GO" id="GO:0005975">
    <property type="term" value="P:carbohydrate metabolic process"/>
    <property type="evidence" value="ECO:0007669"/>
    <property type="project" value="InterPro"/>
</dbReference>
<dbReference type="Pfam" id="PF03633">
    <property type="entry name" value="Glyco_hydro_65C"/>
    <property type="match status" value="1"/>
</dbReference>
<dbReference type="InterPro" id="IPR008928">
    <property type="entry name" value="6-hairpin_glycosidase_sf"/>
</dbReference>
<feature type="chain" id="PRO_5043957652" description="Protein-glucosylgalactosylhydroxylysine glucosidase" evidence="9">
    <location>
        <begin position="23"/>
        <end position="708"/>
    </location>
</feature>